<reference evidence="7" key="1">
    <citation type="journal article" date="2020" name="mSystems">
        <title>Genome- and Community-Level Interaction Insights into Carbon Utilization and Element Cycling Functions of Hydrothermarchaeota in Hydrothermal Sediment.</title>
        <authorList>
            <person name="Zhou Z."/>
            <person name="Liu Y."/>
            <person name="Xu W."/>
            <person name="Pan J."/>
            <person name="Luo Z.H."/>
            <person name="Li M."/>
        </authorList>
    </citation>
    <scope>NUCLEOTIDE SEQUENCE [LARGE SCALE GENOMIC DNA]</scope>
    <source>
        <strain evidence="7">HyVt-458</strain>
    </source>
</reference>
<keyword evidence="6" id="KW-0472">Membrane</keyword>
<keyword evidence="3 5" id="KW-0175">Coiled coil</keyword>
<dbReference type="PANTHER" id="PTHR30563:SF0">
    <property type="entry name" value="DNA RECOMBINATION PROTEIN RMUC"/>
    <property type="match status" value="1"/>
</dbReference>
<accession>A0A831RVP8</accession>
<protein>
    <submittedName>
        <fullName evidence="7">DNA recombination protein RmuC</fullName>
    </submittedName>
</protein>
<proteinExistence type="inferred from homology"/>
<keyword evidence="6" id="KW-0812">Transmembrane</keyword>
<comment type="similarity">
    <text evidence="2">Belongs to the RmuC family.</text>
</comment>
<dbReference type="InterPro" id="IPR003798">
    <property type="entry name" value="DNA_recombination_RmuC"/>
</dbReference>
<dbReference type="GO" id="GO:0006310">
    <property type="term" value="P:DNA recombination"/>
    <property type="evidence" value="ECO:0007669"/>
    <property type="project" value="UniProtKB-KW"/>
</dbReference>
<dbReference type="PANTHER" id="PTHR30563">
    <property type="entry name" value="DNA RECOMBINATION PROTEIN RMUC"/>
    <property type="match status" value="1"/>
</dbReference>
<sequence length="504" mass="57102">MHNLQAFWSQYSEEILLAGLGLVVLLLFLVIWTLMSQNRQLRSIYLDSEQYALGLLAELDKHRREIADDIIRGQVLTLEGMHKSVADLQETLGQRQGILQRQLLLDSGAVKESLLQRFEQLQSAVVENLGEGRVAQQKDQAELRASVGNALAAQRESFEQRQAEALQNQQQALQKGMAHMSAQLRDSQSDSAKELNRRVENLTRTTEEKLREISGEVEKRLTAGFEKTTETFTKVLEHLSRIDEAQKKITELSGNVVSLQEVLTDKRSRGAFGEVQLESLVRNVMPEGSYSMQQTLSNDTRVDCLLTLPEPTGNVAIDAKFPLESYQRMMDADAGESERQQARRQFRQDIKKHIHDIAAKYLIPGETADGAVMFLPAESLFAEIHAHFPELVEEAQQRRVWLVSPTTLMAVLTTARAVIKDVATRKQVHIIQEHLHYLSKDFGRFQQRMDKLANHIRMAHEDARQVNTSAKKISSRFVKIEKVELDDLDGDGTLLSDQQEKADS</sequence>
<dbReference type="Pfam" id="PF02646">
    <property type="entry name" value="RmuC"/>
    <property type="match status" value="1"/>
</dbReference>
<feature type="transmembrane region" description="Helical" evidence="6">
    <location>
        <begin position="15"/>
        <end position="35"/>
    </location>
</feature>
<evidence type="ECO:0000313" key="7">
    <source>
        <dbReference type="EMBL" id="HEC06631.1"/>
    </source>
</evidence>
<evidence type="ECO:0000256" key="3">
    <source>
        <dbReference type="ARBA" id="ARBA00023054"/>
    </source>
</evidence>
<comment type="caution">
    <text evidence="7">The sequence shown here is derived from an EMBL/GenBank/DDBJ whole genome shotgun (WGS) entry which is preliminary data.</text>
</comment>
<dbReference type="EMBL" id="DRLF01000254">
    <property type="protein sequence ID" value="HEC06631.1"/>
    <property type="molecule type" value="Genomic_DNA"/>
</dbReference>
<gene>
    <name evidence="7" type="ORF">ENJ12_07255</name>
</gene>
<dbReference type="SUPFAM" id="SSF58113">
    <property type="entry name" value="Apolipoprotein A-I"/>
    <property type="match status" value="1"/>
</dbReference>
<evidence type="ECO:0000256" key="4">
    <source>
        <dbReference type="ARBA" id="ARBA00023172"/>
    </source>
</evidence>
<dbReference type="Gene3D" id="1.20.1260.80">
    <property type="match status" value="1"/>
</dbReference>
<organism evidence="7">
    <name type="scientific">Thiolapillus brandeum</name>
    <dbReference type="NCBI Taxonomy" id="1076588"/>
    <lineage>
        <taxon>Bacteria</taxon>
        <taxon>Pseudomonadati</taxon>
        <taxon>Pseudomonadota</taxon>
        <taxon>Gammaproteobacteria</taxon>
        <taxon>Chromatiales</taxon>
        <taxon>Sedimenticolaceae</taxon>
        <taxon>Thiolapillus</taxon>
    </lineage>
</organism>
<evidence type="ECO:0000256" key="1">
    <source>
        <dbReference type="ARBA" id="ARBA00003416"/>
    </source>
</evidence>
<evidence type="ECO:0000256" key="6">
    <source>
        <dbReference type="SAM" id="Phobius"/>
    </source>
</evidence>
<dbReference type="AlphaFoldDB" id="A0A831RVP8"/>
<dbReference type="Proteomes" id="UP000886339">
    <property type="component" value="Unassembled WGS sequence"/>
</dbReference>
<comment type="function">
    <text evidence="1">Involved in DNA recombination.</text>
</comment>
<keyword evidence="4" id="KW-0233">DNA recombination</keyword>
<evidence type="ECO:0000256" key="2">
    <source>
        <dbReference type="ARBA" id="ARBA00009840"/>
    </source>
</evidence>
<name>A0A831RVP8_9GAMM</name>
<keyword evidence="6" id="KW-1133">Transmembrane helix</keyword>
<feature type="coiled-coil region" evidence="5">
    <location>
        <begin position="163"/>
        <end position="212"/>
    </location>
</feature>
<evidence type="ECO:0000256" key="5">
    <source>
        <dbReference type="SAM" id="Coils"/>
    </source>
</evidence>